<evidence type="ECO:0000313" key="2">
    <source>
        <dbReference type="EMBL" id="SEJ46077.1"/>
    </source>
</evidence>
<accession>A0A1H6Z3V7</accession>
<dbReference type="EMBL" id="FNXY01000008">
    <property type="protein sequence ID" value="SEJ46077.1"/>
    <property type="molecule type" value="Genomic_DNA"/>
</dbReference>
<protein>
    <submittedName>
        <fullName evidence="2">Uncharacterized protein</fullName>
    </submittedName>
</protein>
<dbReference type="RefSeq" id="WP_090338982.1">
    <property type="nucleotide sequence ID" value="NZ_FNXY01000008.1"/>
</dbReference>
<sequence length="140" mass="16493">MLKRTFILFFCIGQILASALFSGQAEASCRSNFGIKFLSPFNNSYYLEDEEEEIEIDDSICQRQTFVKADEFEWKESLTHLLRHRTSSYRFISFETVPSEYFHFSLKSVVKHYTKQVIGSIEGLLTLPDYYNFLHRLCPF</sequence>
<reference evidence="2 3" key="1">
    <citation type="submission" date="2016-10" db="EMBL/GenBank/DDBJ databases">
        <authorList>
            <person name="de Groot N.N."/>
        </authorList>
    </citation>
    <scope>NUCLEOTIDE SEQUENCE [LARGE SCALE GENOMIC DNA]</scope>
    <source>
        <strain evidence="2 3">DSM 19938</strain>
    </source>
</reference>
<dbReference type="Proteomes" id="UP000199532">
    <property type="component" value="Unassembled WGS sequence"/>
</dbReference>
<evidence type="ECO:0000256" key="1">
    <source>
        <dbReference type="SAM" id="SignalP"/>
    </source>
</evidence>
<gene>
    <name evidence="2" type="ORF">SAMN04487995_4776</name>
</gene>
<feature type="signal peptide" evidence="1">
    <location>
        <begin position="1"/>
        <end position="27"/>
    </location>
</feature>
<proteinExistence type="predicted"/>
<feature type="chain" id="PRO_5011760208" evidence="1">
    <location>
        <begin position="28"/>
        <end position="140"/>
    </location>
</feature>
<name>A0A1H6Z3V7_9BACT</name>
<evidence type="ECO:0000313" key="3">
    <source>
        <dbReference type="Proteomes" id="UP000199532"/>
    </source>
</evidence>
<keyword evidence="1" id="KW-0732">Signal</keyword>
<keyword evidence="3" id="KW-1185">Reference proteome</keyword>
<dbReference type="OrthoDB" id="952898at2"/>
<organism evidence="2 3">
    <name type="scientific">Dyadobacter koreensis</name>
    <dbReference type="NCBI Taxonomy" id="408657"/>
    <lineage>
        <taxon>Bacteria</taxon>
        <taxon>Pseudomonadati</taxon>
        <taxon>Bacteroidota</taxon>
        <taxon>Cytophagia</taxon>
        <taxon>Cytophagales</taxon>
        <taxon>Spirosomataceae</taxon>
        <taxon>Dyadobacter</taxon>
    </lineage>
</organism>
<dbReference type="AlphaFoldDB" id="A0A1H6Z3V7"/>